<dbReference type="VEuPathDB" id="FungiDB:TERG_05520"/>
<dbReference type="AlphaFoldDB" id="A0A178EWT1"/>
<dbReference type="Proteomes" id="UP000243015">
    <property type="component" value="Unassembled WGS sequence"/>
</dbReference>
<reference evidence="2 3" key="1">
    <citation type="submission" date="2016-05" db="EMBL/GenBank/DDBJ databases">
        <title>Genome sequencing of Trichophyton rubrum CMCC(F)T1i isolated from hair.</title>
        <authorList>
            <person name="Zhan P."/>
            <person name="Tao Y."/>
            <person name="Liu W."/>
        </authorList>
    </citation>
    <scope>NUCLEOTIDE SEQUENCE [LARGE SCALE GENOMIC DNA]</scope>
    <source>
        <strain evidence="3">CMCC(F)T1i</strain>
    </source>
</reference>
<protein>
    <submittedName>
        <fullName evidence="2">Uncharacterized protein</fullName>
    </submittedName>
</protein>
<feature type="compositionally biased region" description="Polar residues" evidence="1">
    <location>
        <begin position="112"/>
        <end position="121"/>
    </location>
</feature>
<name>A0A178EWT1_TRIRU</name>
<comment type="caution">
    <text evidence="2">The sequence shown here is derived from an EMBL/GenBank/DDBJ whole genome shotgun (WGS) entry which is preliminary data.</text>
</comment>
<sequence>MQDADRQSIQPESTSDDSDDSGRIFSAQHHKRLRRSAIIPKASDDQSVGCGDSDDKDDVKSGGSDIDRRDRRIPEKRFLVLTAAGTACDPELLPSLETSSDVRDEVLDPEDQGQSTSTRSEQQVDEDSMAHRSDQPIEEGDELETSLEDSKESSWPEDEDNSGSLPPEPEEASDSNFDLDSESEAASTDTSESKLLTQTSRRKFFRRSPVPRIKRRGSSAEDHYHKRWHSGKPSREAQQNIVEKLRSFFWEGGSGNGGRLPRCFSCRMSGVTPPSTLIGDRLEERLPCGCLYKEAMLEMYLAKRGVLTKQQKQRQDRLDQHHRRDLINMFELFFGPFTVEKACGARLKAAEEAALQDDMLADRLSILESKSITPSESALPKRAFKTLSMPVEPPESARPSGPSAQRLHQPAPRIALFGHPRQLYPHGVSTDLKSELNMRKLDFAKLLEH</sequence>
<evidence type="ECO:0000256" key="1">
    <source>
        <dbReference type="SAM" id="MobiDB-lite"/>
    </source>
</evidence>
<organism evidence="2 3">
    <name type="scientific">Trichophyton rubrum</name>
    <name type="common">Athlete's foot fungus</name>
    <name type="synonym">Epidermophyton rubrum</name>
    <dbReference type="NCBI Taxonomy" id="5551"/>
    <lineage>
        <taxon>Eukaryota</taxon>
        <taxon>Fungi</taxon>
        <taxon>Dikarya</taxon>
        <taxon>Ascomycota</taxon>
        <taxon>Pezizomycotina</taxon>
        <taxon>Eurotiomycetes</taxon>
        <taxon>Eurotiomycetidae</taxon>
        <taxon>Onygenales</taxon>
        <taxon>Arthrodermataceae</taxon>
        <taxon>Trichophyton</taxon>
    </lineage>
</organism>
<feature type="region of interest" description="Disordered" evidence="1">
    <location>
        <begin position="1"/>
        <end position="237"/>
    </location>
</feature>
<dbReference type="EMBL" id="LHPM01000017">
    <property type="protein sequence ID" value="OAL64195.1"/>
    <property type="molecule type" value="Genomic_DNA"/>
</dbReference>
<gene>
    <name evidence="2" type="ORF">A7C99_4852</name>
</gene>
<accession>A0A178EWT1</accession>
<proteinExistence type="predicted"/>
<feature type="compositionally biased region" description="Basic and acidic residues" evidence="1">
    <location>
        <begin position="57"/>
        <end position="78"/>
    </location>
</feature>
<feature type="compositionally biased region" description="Acidic residues" evidence="1">
    <location>
        <begin position="168"/>
        <end position="183"/>
    </location>
</feature>
<feature type="compositionally biased region" description="Acidic residues" evidence="1">
    <location>
        <begin position="136"/>
        <end position="147"/>
    </location>
</feature>
<evidence type="ECO:0000313" key="3">
    <source>
        <dbReference type="Proteomes" id="UP000243015"/>
    </source>
</evidence>
<evidence type="ECO:0000313" key="2">
    <source>
        <dbReference type="EMBL" id="OAL64195.1"/>
    </source>
</evidence>